<accession>A0A2T1AL48</accession>
<evidence type="ECO:0000313" key="4">
    <source>
        <dbReference type="Proteomes" id="UP000237718"/>
    </source>
</evidence>
<protein>
    <submittedName>
        <fullName evidence="3">Uncharacterized protein DUF4157</fullName>
    </submittedName>
</protein>
<keyword evidence="1" id="KW-0732">Signal</keyword>
<feature type="signal peptide" evidence="1">
    <location>
        <begin position="1"/>
        <end position="16"/>
    </location>
</feature>
<evidence type="ECO:0000313" key="3">
    <source>
        <dbReference type="EMBL" id="PRZ49028.1"/>
    </source>
</evidence>
<dbReference type="RefSeq" id="WP_106163032.1">
    <property type="nucleotide sequence ID" value="NZ_PVUF01000003.1"/>
</dbReference>
<dbReference type="OrthoDB" id="8686772at2"/>
<reference evidence="3 4" key="1">
    <citation type="submission" date="2018-03" db="EMBL/GenBank/DDBJ databases">
        <title>Genomic Encyclopedia of Archaeal and Bacterial Type Strains, Phase II (KMG-II): from individual species to whole genera.</title>
        <authorList>
            <person name="Goeker M."/>
        </authorList>
    </citation>
    <scope>NUCLEOTIDE SEQUENCE [LARGE SCALE GENOMIC DNA]</scope>
    <source>
        <strain evidence="3 4">DSM 25328</strain>
    </source>
</reference>
<dbReference type="PROSITE" id="PS51257">
    <property type="entry name" value="PROKAR_LIPOPROTEIN"/>
    <property type="match status" value="1"/>
</dbReference>
<feature type="chain" id="PRO_5015442110" evidence="1">
    <location>
        <begin position="17"/>
        <end position="234"/>
    </location>
</feature>
<dbReference type="InterPro" id="IPR025295">
    <property type="entry name" value="eCIS_core_dom"/>
</dbReference>
<sequence length="234" mass="26468">MWFRSIGLMMSGLALAACSRPMTDGEITYGSQYFTQNLAFEDVRFSGNEARGRRVAKQQLERELGTAAGSAGENSQKIASLPSLFGADALVVGNTVFFDREYYSSDISQSPINSDRWLMAHELTHVWQYQNRDMTGYSFAKVVSEHVRFGDDVYDYTLVNGKRFTDYRFEQQGKIVECYAMLKEVSPNGSNTRKHEKLIRTEFPLDALMARIGMSAGDVIRVRESVQMQKCDGQ</sequence>
<comment type="caution">
    <text evidence="3">The sequence shown here is derived from an EMBL/GenBank/DDBJ whole genome shotgun (WGS) entry which is preliminary data.</text>
</comment>
<dbReference type="AlphaFoldDB" id="A0A2T1AL48"/>
<feature type="domain" description="eCIS core" evidence="2">
    <location>
        <begin position="77"/>
        <end position="131"/>
    </location>
</feature>
<evidence type="ECO:0000259" key="2">
    <source>
        <dbReference type="Pfam" id="PF13699"/>
    </source>
</evidence>
<dbReference type="Proteomes" id="UP000237718">
    <property type="component" value="Unassembled WGS sequence"/>
</dbReference>
<dbReference type="Pfam" id="PF13699">
    <property type="entry name" value="eCIS_core"/>
    <property type="match status" value="1"/>
</dbReference>
<dbReference type="EMBL" id="PVUF01000003">
    <property type="protein sequence ID" value="PRZ49028.1"/>
    <property type="molecule type" value="Genomic_DNA"/>
</dbReference>
<evidence type="ECO:0000256" key="1">
    <source>
        <dbReference type="SAM" id="SignalP"/>
    </source>
</evidence>
<organism evidence="3 4">
    <name type="scientific">Tritonibacter scottomollicae</name>
    <name type="common">Epibacterium scottomollicae</name>
    <dbReference type="NCBI Taxonomy" id="483013"/>
    <lineage>
        <taxon>Bacteria</taxon>
        <taxon>Pseudomonadati</taxon>
        <taxon>Pseudomonadota</taxon>
        <taxon>Alphaproteobacteria</taxon>
        <taxon>Rhodobacterales</taxon>
        <taxon>Paracoccaceae</taxon>
        <taxon>Tritonibacter</taxon>
    </lineage>
</organism>
<gene>
    <name evidence="3" type="ORF">CLV89_103343</name>
</gene>
<proteinExistence type="predicted"/>
<name>A0A2T1AL48_TRISK</name>